<dbReference type="PROSITE" id="PS51273">
    <property type="entry name" value="GATASE_TYPE_1"/>
    <property type="match status" value="1"/>
</dbReference>
<reference evidence="1 2" key="1">
    <citation type="submission" date="2016-10" db="EMBL/GenBank/DDBJ databases">
        <authorList>
            <person name="de Groot N.N."/>
        </authorList>
    </citation>
    <scope>NUCLEOTIDE SEQUENCE [LARGE SCALE GENOMIC DNA]</scope>
    <source>
        <strain evidence="1 2">DSM 44945</strain>
    </source>
</reference>
<proteinExistence type="predicted"/>
<name>A0A1I2MYS7_9BACL</name>
<keyword evidence="1" id="KW-0808">Transferase</keyword>
<dbReference type="GO" id="GO:0033969">
    <property type="term" value="F:gamma-glutamyl-gamma-aminobutyrate hydrolase activity"/>
    <property type="evidence" value="ECO:0007669"/>
    <property type="project" value="TreeGrafter"/>
</dbReference>
<accession>A0A1I2MYS7</accession>
<dbReference type="Proteomes" id="UP000198661">
    <property type="component" value="Unassembled WGS sequence"/>
</dbReference>
<dbReference type="RefSeq" id="WP_092037548.1">
    <property type="nucleotide sequence ID" value="NZ_FOOK01000010.1"/>
</dbReference>
<dbReference type="EMBL" id="FOOK01000010">
    <property type="protein sequence ID" value="SFF96603.1"/>
    <property type="molecule type" value="Genomic_DNA"/>
</dbReference>
<dbReference type="Gene3D" id="3.40.50.880">
    <property type="match status" value="1"/>
</dbReference>
<evidence type="ECO:0000313" key="2">
    <source>
        <dbReference type="Proteomes" id="UP000198661"/>
    </source>
</evidence>
<dbReference type="PANTHER" id="PTHR43235:SF1">
    <property type="entry name" value="GLUTAMINE AMIDOTRANSFERASE PB2B2.05-RELATED"/>
    <property type="match status" value="1"/>
</dbReference>
<dbReference type="InterPro" id="IPR029062">
    <property type="entry name" value="Class_I_gatase-like"/>
</dbReference>
<evidence type="ECO:0000313" key="1">
    <source>
        <dbReference type="EMBL" id="SFF96603.1"/>
    </source>
</evidence>
<dbReference type="InterPro" id="IPR011697">
    <property type="entry name" value="Peptidase_C26"/>
</dbReference>
<organism evidence="1 2">
    <name type="scientific">Planifilum fulgidum</name>
    <dbReference type="NCBI Taxonomy" id="201973"/>
    <lineage>
        <taxon>Bacteria</taxon>
        <taxon>Bacillati</taxon>
        <taxon>Bacillota</taxon>
        <taxon>Bacilli</taxon>
        <taxon>Bacillales</taxon>
        <taxon>Thermoactinomycetaceae</taxon>
        <taxon>Planifilum</taxon>
    </lineage>
</organism>
<dbReference type="GO" id="GO:0016740">
    <property type="term" value="F:transferase activity"/>
    <property type="evidence" value="ECO:0007669"/>
    <property type="project" value="UniProtKB-KW"/>
</dbReference>
<protein>
    <submittedName>
        <fullName evidence="1">Putative glutamine amidotransferase</fullName>
    </submittedName>
</protein>
<keyword evidence="2" id="KW-1185">Reference proteome</keyword>
<dbReference type="OrthoDB" id="9813383at2"/>
<dbReference type="InterPro" id="IPR044668">
    <property type="entry name" value="PuuD-like"/>
</dbReference>
<keyword evidence="1" id="KW-0315">Glutamine amidotransferase</keyword>
<dbReference type="AlphaFoldDB" id="A0A1I2MYS7"/>
<dbReference type="PANTHER" id="PTHR43235">
    <property type="entry name" value="GLUTAMINE AMIDOTRANSFERASE PB2B2.05-RELATED"/>
    <property type="match status" value="1"/>
</dbReference>
<dbReference type="GO" id="GO:0005829">
    <property type="term" value="C:cytosol"/>
    <property type="evidence" value="ECO:0007669"/>
    <property type="project" value="TreeGrafter"/>
</dbReference>
<sequence length="256" mass="28305">MTWDGEKNRPLCIGVTAPVDRGEAADLYPGHPLLYLERTYLDALQSHGMMPLILPPVDDEKWLMRYVSQIDGLLLTGGGYLPLEGDPSRLPGLEGTGRERFAFEMALLEAVVPTGMPVMGICRGCQMINAFFGGSLVNLSAEGTARHHQEKRKIPGHVPVHGLKVDPGSRVAAWTGQTEIRVNSFHRQVIARPGKGLTVTARCAEDGVAEVVEAQDHPWLVGFQFHPEKLWRTEPVWSNVFRSFREAARAYRSGQA</sequence>
<dbReference type="STRING" id="201973.SAMN04488025_11061"/>
<gene>
    <name evidence="1" type="ORF">SAMN04488025_11061</name>
</gene>
<dbReference type="Pfam" id="PF07722">
    <property type="entry name" value="Peptidase_C26"/>
    <property type="match status" value="1"/>
</dbReference>
<dbReference type="GO" id="GO:0006598">
    <property type="term" value="P:polyamine catabolic process"/>
    <property type="evidence" value="ECO:0007669"/>
    <property type="project" value="TreeGrafter"/>
</dbReference>
<dbReference type="SUPFAM" id="SSF52317">
    <property type="entry name" value="Class I glutamine amidotransferase-like"/>
    <property type="match status" value="1"/>
</dbReference>